<name>G0NYG4_CAEBE</name>
<gene>
    <name evidence="6" type="ORF">CAEBREN_29133</name>
</gene>
<dbReference type="OrthoDB" id="422206at2759"/>
<dbReference type="PANTHER" id="PTHR10924">
    <property type="entry name" value="MAJOR FACILITATOR SUPERFAMILY PROTEIN-RELATED"/>
    <property type="match status" value="1"/>
</dbReference>
<evidence type="ECO:0000256" key="4">
    <source>
        <dbReference type="ARBA" id="ARBA00023136"/>
    </source>
</evidence>
<organism evidence="7">
    <name type="scientific">Caenorhabditis brenneri</name>
    <name type="common">Nematode worm</name>
    <dbReference type="NCBI Taxonomy" id="135651"/>
    <lineage>
        <taxon>Eukaryota</taxon>
        <taxon>Metazoa</taxon>
        <taxon>Ecdysozoa</taxon>
        <taxon>Nematoda</taxon>
        <taxon>Chromadorea</taxon>
        <taxon>Rhabditida</taxon>
        <taxon>Rhabditina</taxon>
        <taxon>Rhabditomorpha</taxon>
        <taxon>Rhabditoidea</taxon>
        <taxon>Rhabditidae</taxon>
        <taxon>Peloderinae</taxon>
        <taxon>Caenorhabditis</taxon>
    </lineage>
</organism>
<dbReference type="InterPro" id="IPR011701">
    <property type="entry name" value="MFS"/>
</dbReference>
<dbReference type="GO" id="GO:0016020">
    <property type="term" value="C:membrane"/>
    <property type="evidence" value="ECO:0007669"/>
    <property type="project" value="UniProtKB-SubCell"/>
</dbReference>
<dbReference type="FunCoup" id="G0NYG4">
    <property type="interactions" value="10"/>
</dbReference>
<dbReference type="EMBL" id="GL379981">
    <property type="protein sequence ID" value="EGT40068.1"/>
    <property type="molecule type" value="Genomic_DNA"/>
</dbReference>
<dbReference type="InterPro" id="IPR036259">
    <property type="entry name" value="MFS_trans_sf"/>
</dbReference>
<feature type="transmembrane region" description="Helical" evidence="5">
    <location>
        <begin position="253"/>
        <end position="275"/>
    </location>
</feature>
<proteinExistence type="predicted"/>
<dbReference type="Pfam" id="PF07690">
    <property type="entry name" value="MFS_1"/>
    <property type="match status" value="1"/>
</dbReference>
<dbReference type="SUPFAM" id="SSF103473">
    <property type="entry name" value="MFS general substrate transporter"/>
    <property type="match status" value="1"/>
</dbReference>
<evidence type="ECO:0000256" key="3">
    <source>
        <dbReference type="ARBA" id="ARBA00022989"/>
    </source>
</evidence>
<feature type="transmembrane region" description="Helical" evidence="5">
    <location>
        <begin position="341"/>
        <end position="365"/>
    </location>
</feature>
<feature type="transmembrane region" description="Helical" evidence="5">
    <location>
        <begin position="94"/>
        <end position="114"/>
    </location>
</feature>
<evidence type="ECO:0000256" key="2">
    <source>
        <dbReference type="ARBA" id="ARBA00022692"/>
    </source>
</evidence>
<dbReference type="Gene3D" id="1.20.1250.20">
    <property type="entry name" value="MFS general substrate transporter like domains"/>
    <property type="match status" value="2"/>
</dbReference>
<feature type="transmembrane region" description="Helical" evidence="5">
    <location>
        <begin position="307"/>
        <end position="329"/>
    </location>
</feature>
<evidence type="ECO:0000256" key="1">
    <source>
        <dbReference type="ARBA" id="ARBA00004141"/>
    </source>
</evidence>
<accession>G0NYG4</accession>
<feature type="transmembrane region" description="Helical" evidence="5">
    <location>
        <begin position="160"/>
        <end position="181"/>
    </location>
</feature>
<dbReference type="PANTHER" id="PTHR10924:SF6">
    <property type="entry name" value="SOLUTE CARRIER FAMILY 49 MEMBER A3"/>
    <property type="match status" value="1"/>
</dbReference>
<protein>
    <recommendedName>
        <fullName evidence="8">Major facilitator superfamily (MFS) profile domain-containing protein</fullName>
    </recommendedName>
</protein>
<keyword evidence="7" id="KW-1185">Reference proteome</keyword>
<dbReference type="InParanoid" id="G0NYG4"/>
<dbReference type="HOGENOM" id="CLU_023132_3_1_1"/>
<dbReference type="eggNOG" id="KOG2563">
    <property type="taxonomic scope" value="Eukaryota"/>
</dbReference>
<evidence type="ECO:0000256" key="5">
    <source>
        <dbReference type="SAM" id="Phobius"/>
    </source>
</evidence>
<keyword evidence="2 5" id="KW-0812">Transmembrane</keyword>
<dbReference type="GO" id="GO:0022857">
    <property type="term" value="F:transmembrane transporter activity"/>
    <property type="evidence" value="ECO:0007669"/>
    <property type="project" value="InterPro"/>
</dbReference>
<keyword evidence="4 5" id="KW-0472">Membrane</keyword>
<feature type="transmembrane region" description="Helical" evidence="5">
    <location>
        <begin position="403"/>
        <end position="427"/>
    </location>
</feature>
<dbReference type="STRING" id="135651.G0NYG4"/>
<evidence type="ECO:0000313" key="6">
    <source>
        <dbReference type="EMBL" id="EGT40068.1"/>
    </source>
</evidence>
<feature type="transmembrane region" description="Helical" evidence="5">
    <location>
        <begin position="439"/>
        <end position="457"/>
    </location>
</feature>
<comment type="subcellular location">
    <subcellularLocation>
        <location evidence="1">Membrane</location>
        <topology evidence="1">Multi-pass membrane protein</topology>
    </subcellularLocation>
</comment>
<evidence type="ECO:0008006" key="8">
    <source>
        <dbReference type="Google" id="ProtNLM"/>
    </source>
</evidence>
<feature type="transmembrane region" description="Helical" evidence="5">
    <location>
        <begin position="134"/>
        <end position="153"/>
    </location>
</feature>
<dbReference type="AlphaFoldDB" id="G0NYG4"/>
<keyword evidence="3 5" id="KW-1133">Transmembrane helix</keyword>
<feature type="transmembrane region" description="Helical" evidence="5">
    <location>
        <begin position="374"/>
        <end position="391"/>
    </location>
</feature>
<feature type="transmembrane region" description="Helical" evidence="5">
    <location>
        <begin position="187"/>
        <end position="207"/>
    </location>
</feature>
<dbReference type="InterPro" id="IPR049680">
    <property type="entry name" value="FLVCR1-2_SLC49-like"/>
</dbReference>
<sequence length="532" mass="59436">MAFQSSSGIITSKVNTDKSLSEFLEEYGNFPLPDWMTAAIIREMGDEIEMKTIRREIDEIEVLSDKEKETEKLDETPNRRWKSINFRSILHRRYFIMAIVILVNFCNTLCWISYSPVANYVNAYYGEQRTVWLSGMYISISIPASFASMWIGSYSQVRSILLFATIPMFIGSLIRVISTVPNLDYRFHVAIAGQVISALSYPFIMFLPSKVSDKFFPASERTLATSFGVLSNPVAVMFANLFVPMIVQSSRQVWILNLSLFLFCTCISAVVVYIVSRSLPEEDGCFTSEPKLMLYDKSLRRCFSTPAWIMIFLALGGGIGMFNCLYSMMSSLMCTAGHRNNLSGACAVLMIGSGLLGATIAGFLVDKYKWHKHVLMVTIAGSAVFGVFFIWLTKVPGWQGNSSLLICAFFLGFFGLAAYPVGLEAAVECSYPAATEVSTGYIILVGQLFSIIFIFILKSFATPLSFEDIRFGVEVCRTNATDAINIPQDYSIGILNTYEPKKPEKQEEPEVDPKKVTFLDTYANAVGVTFDD</sequence>
<feature type="transmembrane region" description="Helical" evidence="5">
    <location>
        <begin position="227"/>
        <end position="247"/>
    </location>
</feature>
<dbReference type="Proteomes" id="UP000008068">
    <property type="component" value="Unassembled WGS sequence"/>
</dbReference>
<reference evidence="7" key="1">
    <citation type="submission" date="2011-07" db="EMBL/GenBank/DDBJ databases">
        <authorList>
            <consortium name="Caenorhabditis brenneri Sequencing and Analysis Consortium"/>
            <person name="Wilson R.K."/>
        </authorList>
    </citation>
    <scope>NUCLEOTIDE SEQUENCE [LARGE SCALE GENOMIC DNA]</scope>
    <source>
        <strain evidence="7">PB2801</strain>
    </source>
</reference>
<evidence type="ECO:0000313" key="7">
    <source>
        <dbReference type="Proteomes" id="UP000008068"/>
    </source>
</evidence>